<dbReference type="Proteomes" id="UP000824220">
    <property type="component" value="Unassembled WGS sequence"/>
</dbReference>
<accession>A0A9D2H684</accession>
<organism evidence="1 2">
    <name type="scientific">Candidatus Microbacterium stercoravium</name>
    <dbReference type="NCBI Taxonomy" id="2838697"/>
    <lineage>
        <taxon>Bacteria</taxon>
        <taxon>Bacillati</taxon>
        <taxon>Actinomycetota</taxon>
        <taxon>Actinomycetes</taxon>
        <taxon>Micrococcales</taxon>
        <taxon>Microbacteriaceae</taxon>
        <taxon>Microbacterium</taxon>
    </lineage>
</organism>
<proteinExistence type="predicted"/>
<name>A0A9D2H684_9MICO</name>
<protein>
    <submittedName>
        <fullName evidence="1">Uncharacterized protein</fullName>
    </submittedName>
</protein>
<reference evidence="1" key="2">
    <citation type="submission" date="2021-04" db="EMBL/GenBank/DDBJ databases">
        <authorList>
            <person name="Gilroy R."/>
        </authorList>
    </citation>
    <scope>NUCLEOTIDE SEQUENCE</scope>
    <source>
        <strain evidence="1">ChiHjej8B7-3636</strain>
    </source>
</reference>
<sequence length="85" mass="9049">MTMNLEAAQLLWRAHDELRSAADAMMMAKGLASGMQADMAWRSPTAAPQFTARLDELLDLGHHAVGACAARANALLEQGNRAAVS</sequence>
<evidence type="ECO:0000313" key="2">
    <source>
        <dbReference type="Proteomes" id="UP000824220"/>
    </source>
</evidence>
<dbReference type="EMBL" id="DXAM01000059">
    <property type="protein sequence ID" value="HJA04100.1"/>
    <property type="molecule type" value="Genomic_DNA"/>
</dbReference>
<reference evidence="1" key="1">
    <citation type="journal article" date="2021" name="PeerJ">
        <title>Extensive microbial diversity within the chicken gut microbiome revealed by metagenomics and culture.</title>
        <authorList>
            <person name="Gilroy R."/>
            <person name="Ravi A."/>
            <person name="Getino M."/>
            <person name="Pursley I."/>
            <person name="Horton D.L."/>
            <person name="Alikhan N.F."/>
            <person name="Baker D."/>
            <person name="Gharbi K."/>
            <person name="Hall N."/>
            <person name="Watson M."/>
            <person name="Adriaenssens E.M."/>
            <person name="Foster-Nyarko E."/>
            <person name="Jarju S."/>
            <person name="Secka A."/>
            <person name="Antonio M."/>
            <person name="Oren A."/>
            <person name="Chaudhuri R.R."/>
            <person name="La Ragione R."/>
            <person name="Hildebrand F."/>
            <person name="Pallen M.J."/>
        </authorList>
    </citation>
    <scope>NUCLEOTIDE SEQUENCE</scope>
    <source>
        <strain evidence="1">ChiHjej8B7-3636</strain>
    </source>
</reference>
<comment type="caution">
    <text evidence="1">The sequence shown here is derived from an EMBL/GenBank/DDBJ whole genome shotgun (WGS) entry which is preliminary data.</text>
</comment>
<gene>
    <name evidence="1" type="ORF">H9800_04495</name>
</gene>
<evidence type="ECO:0000313" key="1">
    <source>
        <dbReference type="EMBL" id="HJA04100.1"/>
    </source>
</evidence>
<dbReference type="AlphaFoldDB" id="A0A9D2H684"/>